<comment type="function">
    <text evidence="17">Catalyzes the dephosphorylation of undecaprenyl diphosphate (UPP). Confers resistance to bacitracin.</text>
</comment>
<evidence type="ECO:0000256" key="10">
    <source>
        <dbReference type="ARBA" id="ARBA00022989"/>
    </source>
</evidence>
<keyword evidence="11 17" id="KW-0472">Membrane</keyword>
<feature type="transmembrane region" description="Helical" evidence="17">
    <location>
        <begin position="7"/>
        <end position="30"/>
    </location>
</feature>
<evidence type="ECO:0000256" key="6">
    <source>
        <dbReference type="ARBA" id="ARBA00022692"/>
    </source>
</evidence>
<name>A0A135L743_9BACI</name>
<proteinExistence type="inferred from homology"/>
<evidence type="ECO:0000256" key="17">
    <source>
        <dbReference type="HAMAP-Rule" id="MF_01006"/>
    </source>
</evidence>
<dbReference type="AlphaFoldDB" id="A0A135L743"/>
<comment type="miscellaneous">
    <text evidence="17">Bacitracin is thought to be involved in the inhibition of peptidoglycan synthesis by sequestering undecaprenyl diphosphate, thereby reducing the pool of lipid carrier available.</text>
</comment>
<keyword evidence="6 17" id="KW-0812">Transmembrane</keyword>
<gene>
    <name evidence="17" type="primary">uppP</name>
    <name evidence="18" type="ORF">U473_12845</name>
</gene>
<evidence type="ECO:0000256" key="13">
    <source>
        <dbReference type="ARBA" id="ARBA00023316"/>
    </source>
</evidence>
<dbReference type="Proteomes" id="UP000070352">
    <property type="component" value="Unassembled WGS sequence"/>
</dbReference>
<evidence type="ECO:0000256" key="11">
    <source>
        <dbReference type="ARBA" id="ARBA00023136"/>
    </source>
</evidence>
<feature type="transmembrane region" description="Helical" evidence="17">
    <location>
        <begin position="72"/>
        <end position="93"/>
    </location>
</feature>
<dbReference type="EC" id="3.6.1.27" evidence="3 17"/>
<dbReference type="GO" id="GO:0046677">
    <property type="term" value="P:response to antibiotic"/>
    <property type="evidence" value="ECO:0007669"/>
    <property type="project" value="UniProtKB-UniRule"/>
</dbReference>
<keyword evidence="8 17" id="KW-0133">Cell shape</keyword>
<evidence type="ECO:0000256" key="1">
    <source>
        <dbReference type="ARBA" id="ARBA00004651"/>
    </source>
</evidence>
<comment type="similarity">
    <text evidence="2 17">Belongs to the UppP family.</text>
</comment>
<dbReference type="GO" id="GO:0050380">
    <property type="term" value="F:undecaprenyl-diphosphatase activity"/>
    <property type="evidence" value="ECO:0007669"/>
    <property type="project" value="UniProtKB-UniRule"/>
</dbReference>
<accession>A0A135L743</accession>
<dbReference type="EMBL" id="LSKU01000001">
    <property type="protein sequence ID" value="KXG44808.1"/>
    <property type="molecule type" value="Genomic_DNA"/>
</dbReference>
<dbReference type="GO" id="GO:0009252">
    <property type="term" value="P:peptidoglycan biosynthetic process"/>
    <property type="evidence" value="ECO:0007669"/>
    <property type="project" value="UniProtKB-KW"/>
</dbReference>
<feature type="transmembrane region" description="Helical" evidence="17">
    <location>
        <begin position="105"/>
        <end position="121"/>
    </location>
</feature>
<reference evidence="18 19" key="1">
    <citation type="submission" date="2016-02" db="EMBL/GenBank/DDBJ databases">
        <title>Draft Genome for Tepidibacillus decaturensis nov. sp. Strain Z9, an Anaerobic, Moderately Thermophilic and Heterotrophic Bacterium from Deep Subsurface of the Illinois Basin, USA.</title>
        <authorList>
            <person name="Dong Y."/>
            <person name="Chang J.Y."/>
            <person name="Sanford R."/>
            <person name="Fouke B.W."/>
        </authorList>
    </citation>
    <scope>NUCLEOTIDE SEQUENCE [LARGE SCALE GENOMIC DNA]</scope>
    <source>
        <strain evidence="18 19">Z9</strain>
    </source>
</reference>
<evidence type="ECO:0000256" key="2">
    <source>
        <dbReference type="ARBA" id="ARBA00010621"/>
    </source>
</evidence>
<dbReference type="STRING" id="1413211.U473_12845"/>
<evidence type="ECO:0000256" key="15">
    <source>
        <dbReference type="ARBA" id="ARBA00032932"/>
    </source>
</evidence>
<dbReference type="GO" id="GO:0005886">
    <property type="term" value="C:plasma membrane"/>
    <property type="evidence" value="ECO:0007669"/>
    <property type="project" value="UniProtKB-SubCell"/>
</dbReference>
<keyword evidence="9 17" id="KW-0573">Peptidoglycan synthesis</keyword>
<feature type="transmembrane region" description="Helical" evidence="17">
    <location>
        <begin position="208"/>
        <end position="230"/>
    </location>
</feature>
<keyword evidence="13 17" id="KW-0961">Cell wall biogenesis/degradation</keyword>
<dbReference type="HAMAP" id="MF_01006">
    <property type="entry name" value="Undec_diphosphatase"/>
    <property type="match status" value="1"/>
</dbReference>
<comment type="caution">
    <text evidence="18">The sequence shown here is derived from an EMBL/GenBank/DDBJ whole genome shotgun (WGS) entry which is preliminary data.</text>
</comment>
<comment type="catalytic activity">
    <reaction evidence="16 17">
        <text>di-trans,octa-cis-undecaprenyl diphosphate + H2O = di-trans,octa-cis-undecaprenyl phosphate + phosphate + H(+)</text>
        <dbReference type="Rhea" id="RHEA:28094"/>
        <dbReference type="ChEBI" id="CHEBI:15377"/>
        <dbReference type="ChEBI" id="CHEBI:15378"/>
        <dbReference type="ChEBI" id="CHEBI:43474"/>
        <dbReference type="ChEBI" id="CHEBI:58405"/>
        <dbReference type="ChEBI" id="CHEBI:60392"/>
        <dbReference type="EC" id="3.6.1.27"/>
    </reaction>
</comment>
<comment type="subcellular location">
    <subcellularLocation>
        <location evidence="1 17">Cell membrane</location>
        <topology evidence="1 17">Multi-pass membrane protein</topology>
    </subcellularLocation>
</comment>
<evidence type="ECO:0000313" key="18">
    <source>
        <dbReference type="EMBL" id="KXG44808.1"/>
    </source>
</evidence>
<keyword evidence="10 17" id="KW-1133">Transmembrane helix</keyword>
<feature type="transmembrane region" description="Helical" evidence="17">
    <location>
        <begin position="178"/>
        <end position="196"/>
    </location>
</feature>
<evidence type="ECO:0000256" key="8">
    <source>
        <dbReference type="ARBA" id="ARBA00022960"/>
    </source>
</evidence>
<keyword evidence="12 17" id="KW-0046">Antibiotic resistance</keyword>
<evidence type="ECO:0000256" key="7">
    <source>
        <dbReference type="ARBA" id="ARBA00022801"/>
    </source>
</evidence>
<evidence type="ECO:0000256" key="4">
    <source>
        <dbReference type="ARBA" id="ARBA00021581"/>
    </source>
</evidence>
<evidence type="ECO:0000256" key="14">
    <source>
        <dbReference type="ARBA" id="ARBA00032707"/>
    </source>
</evidence>
<evidence type="ECO:0000256" key="5">
    <source>
        <dbReference type="ARBA" id="ARBA00022475"/>
    </source>
</evidence>
<organism evidence="18 19">
    <name type="scientific">Tepidibacillus decaturensis</name>
    <dbReference type="NCBI Taxonomy" id="1413211"/>
    <lineage>
        <taxon>Bacteria</taxon>
        <taxon>Bacillati</taxon>
        <taxon>Bacillota</taxon>
        <taxon>Bacilli</taxon>
        <taxon>Bacillales</taxon>
        <taxon>Bacillaceae</taxon>
        <taxon>Tepidibacillus</taxon>
    </lineage>
</organism>
<evidence type="ECO:0000256" key="3">
    <source>
        <dbReference type="ARBA" id="ARBA00012374"/>
    </source>
</evidence>
<dbReference type="OrthoDB" id="9808289at2"/>
<dbReference type="GO" id="GO:0071555">
    <property type="term" value="P:cell wall organization"/>
    <property type="evidence" value="ECO:0007669"/>
    <property type="project" value="UniProtKB-KW"/>
</dbReference>
<evidence type="ECO:0000313" key="19">
    <source>
        <dbReference type="Proteomes" id="UP000070352"/>
    </source>
</evidence>
<evidence type="ECO:0000256" key="12">
    <source>
        <dbReference type="ARBA" id="ARBA00023251"/>
    </source>
</evidence>
<protein>
    <recommendedName>
        <fullName evidence="4 17">Undecaprenyl-diphosphatase</fullName>
        <ecNumber evidence="3 17">3.6.1.27</ecNumber>
    </recommendedName>
    <alternativeName>
        <fullName evidence="15 17">Bacitracin resistance protein</fullName>
    </alternativeName>
    <alternativeName>
        <fullName evidence="14 17">Undecaprenyl pyrophosphate phosphatase</fullName>
    </alternativeName>
</protein>
<keyword evidence="19" id="KW-1185">Reference proteome</keyword>
<feature type="transmembrane region" description="Helical" evidence="17">
    <location>
        <begin position="242"/>
        <end position="262"/>
    </location>
</feature>
<dbReference type="PANTHER" id="PTHR30622:SF4">
    <property type="entry name" value="UNDECAPRENYL-DIPHOSPHATASE"/>
    <property type="match status" value="1"/>
</dbReference>
<evidence type="ECO:0000256" key="16">
    <source>
        <dbReference type="ARBA" id="ARBA00047594"/>
    </source>
</evidence>
<evidence type="ECO:0000256" key="9">
    <source>
        <dbReference type="ARBA" id="ARBA00022984"/>
    </source>
</evidence>
<keyword evidence="7 17" id="KW-0378">Hydrolase</keyword>
<dbReference type="PANTHER" id="PTHR30622">
    <property type="entry name" value="UNDECAPRENYL-DIPHOSPHATASE"/>
    <property type="match status" value="1"/>
</dbReference>
<feature type="transmembrane region" description="Helical" evidence="17">
    <location>
        <begin position="42"/>
        <end position="60"/>
    </location>
</feature>
<sequence length="265" mass="29075">MEELIRAIILGIIQGLTEFLPVSSTGHLLLARNLFGLSEAGLFLDTMLHFGTLVAVFIVFWDDIIQLLRKPFSKLALLIIVGTIPTAIIGLTFEDFFEEISKTGVTVGWEFLFTGFILWLAETAKKRGHKKIDHIQYKDALIIGTLQGAAILPAISRSGLTIAGALYRGIEKETAARFSFLISIPAILGAVVLQGLKLFSGKEIESLHAIGVIPLIVATLSAALSGYYAIKWMLRVIQKGSLKVFSIYVWILGIGILIAQFFGKW</sequence>
<dbReference type="GO" id="GO:0008360">
    <property type="term" value="P:regulation of cell shape"/>
    <property type="evidence" value="ECO:0007669"/>
    <property type="project" value="UniProtKB-KW"/>
</dbReference>
<keyword evidence="5 17" id="KW-1003">Cell membrane</keyword>
<dbReference type="InterPro" id="IPR003824">
    <property type="entry name" value="UppP"/>
</dbReference>
<dbReference type="RefSeq" id="WP_068726989.1">
    <property type="nucleotide sequence ID" value="NZ_LSKU01000001.1"/>
</dbReference>
<dbReference type="Pfam" id="PF02673">
    <property type="entry name" value="BacA"/>
    <property type="match status" value="1"/>
</dbReference>